<name>A0ACC6CAR0_9BURK</name>
<proteinExistence type="predicted"/>
<dbReference type="EMBL" id="JAPPUY010000002">
    <property type="protein sequence ID" value="MCY4745414.1"/>
    <property type="molecule type" value="Genomic_DNA"/>
</dbReference>
<dbReference type="Proteomes" id="UP001076464">
    <property type="component" value="Unassembled WGS sequence"/>
</dbReference>
<evidence type="ECO:0000313" key="2">
    <source>
        <dbReference type="Proteomes" id="UP001076464"/>
    </source>
</evidence>
<accession>A0ACC6CAR0</accession>
<gene>
    <name evidence="1" type="ORF">NYO99_10570</name>
</gene>
<organism evidence="1 2">
    <name type="scientific">Roseateles hydrophilus</name>
    <dbReference type="NCBI Taxonomy" id="2975054"/>
    <lineage>
        <taxon>Bacteria</taxon>
        <taxon>Pseudomonadati</taxon>
        <taxon>Pseudomonadota</taxon>
        <taxon>Betaproteobacteria</taxon>
        <taxon>Burkholderiales</taxon>
        <taxon>Sphaerotilaceae</taxon>
        <taxon>Roseateles</taxon>
    </lineage>
</organism>
<sequence>MSPAFLSSIASRWFVHRWQLLGVSVVSMALAFATFRLAPPNLAFVAAALAGPVIAGPWALLCACIWFHPERGNLQPRSKIVGRLPPSLQSGIRWYAALVLTLFTVAAVAVWPVLSLSWL</sequence>
<comment type="caution">
    <text evidence="1">The sequence shown here is derived from an EMBL/GenBank/DDBJ whole genome shotgun (WGS) entry which is preliminary data.</text>
</comment>
<reference evidence="1" key="1">
    <citation type="submission" date="2022-08" db="EMBL/GenBank/DDBJ databases">
        <title>Genome sequencing of Pelomonas sp. UHG3.</title>
        <authorList>
            <person name="So Y."/>
        </authorList>
    </citation>
    <scope>NUCLEOTIDE SEQUENCE</scope>
    <source>
        <strain evidence="1">UHG3</strain>
    </source>
</reference>
<evidence type="ECO:0000313" key="1">
    <source>
        <dbReference type="EMBL" id="MCY4745414.1"/>
    </source>
</evidence>
<keyword evidence="2" id="KW-1185">Reference proteome</keyword>
<protein>
    <submittedName>
        <fullName evidence="1">Uncharacterized protein</fullName>
    </submittedName>
</protein>